<dbReference type="Proteomes" id="UP000679690">
    <property type="component" value="Unassembled WGS sequence"/>
</dbReference>
<dbReference type="Pfam" id="PF00561">
    <property type="entry name" value="Abhydrolase_1"/>
    <property type="match status" value="1"/>
</dbReference>
<name>A0ABS3UGI6_9ACTN</name>
<keyword evidence="3" id="KW-0378">Hydrolase</keyword>
<evidence type="ECO:0000256" key="1">
    <source>
        <dbReference type="SAM" id="MobiDB-lite"/>
    </source>
</evidence>
<gene>
    <name evidence="3" type="ORF">J5X75_10195</name>
</gene>
<accession>A0ABS3UGI6</accession>
<proteinExistence type="predicted"/>
<dbReference type="EMBL" id="JAGFNS010000005">
    <property type="protein sequence ID" value="MBO3737892.1"/>
    <property type="molecule type" value="Genomic_DNA"/>
</dbReference>
<evidence type="ECO:0000259" key="2">
    <source>
        <dbReference type="Pfam" id="PF00561"/>
    </source>
</evidence>
<comment type="caution">
    <text evidence="3">The sequence shown here is derived from an EMBL/GenBank/DDBJ whole genome shotgun (WGS) entry which is preliminary data.</text>
</comment>
<reference evidence="3 4" key="1">
    <citation type="submission" date="2021-03" db="EMBL/GenBank/DDBJ databases">
        <title>Actinoplanes flavus sp. nov., a novel actinomycete isolated from Coconut Palm rhizosphere soil.</title>
        <authorList>
            <person name="Luo X."/>
        </authorList>
    </citation>
    <scope>NUCLEOTIDE SEQUENCE [LARGE SCALE GENOMIC DNA]</scope>
    <source>
        <strain evidence="3 4">NEAU-H7</strain>
    </source>
</reference>
<protein>
    <submittedName>
        <fullName evidence="3">Alpha/beta fold hydrolase</fullName>
    </submittedName>
</protein>
<keyword evidence="4" id="KW-1185">Reference proteome</keyword>
<dbReference type="PANTHER" id="PTHR43798">
    <property type="entry name" value="MONOACYLGLYCEROL LIPASE"/>
    <property type="match status" value="1"/>
</dbReference>
<evidence type="ECO:0000313" key="4">
    <source>
        <dbReference type="Proteomes" id="UP000679690"/>
    </source>
</evidence>
<feature type="compositionally biased region" description="Low complexity" evidence="1">
    <location>
        <begin position="58"/>
        <end position="76"/>
    </location>
</feature>
<dbReference type="InterPro" id="IPR029058">
    <property type="entry name" value="AB_hydrolase_fold"/>
</dbReference>
<dbReference type="InterPro" id="IPR050266">
    <property type="entry name" value="AB_hydrolase_sf"/>
</dbReference>
<dbReference type="Gene3D" id="3.40.50.1820">
    <property type="entry name" value="alpha/beta hydrolase"/>
    <property type="match status" value="2"/>
</dbReference>
<sequence length="305" mass="31963">MSHDRRGSGPPLVLIHGLGSHRQVWSPILDAVAEHHDVIALDLPGFGDSPPWPAPHLAAPSDSPRPAAPSDAPHPAVLSDTPRPAAPSDTPGSGTAPPSETPLPGSVAHLADLVEEFLDRLGIDTPAVAGNSLGGGIALELGRRGHARAVTAFAPIGFWTRAERRWCQTAVTAARSVATRLSPSLPRIMASPAGRSAFCSLFYAHPARLDPADSVHAARALAAAPGFAEARDAFTHLRPWSFAEAGSLTRIPVTIAWGTRDAILPHHQSRRARTILPTARHVTLPSAGHLPFSDAPTHCAALLTP</sequence>
<dbReference type="GO" id="GO:0016787">
    <property type="term" value="F:hydrolase activity"/>
    <property type="evidence" value="ECO:0007669"/>
    <property type="project" value="UniProtKB-KW"/>
</dbReference>
<evidence type="ECO:0000313" key="3">
    <source>
        <dbReference type="EMBL" id="MBO3737892.1"/>
    </source>
</evidence>
<dbReference type="InterPro" id="IPR000073">
    <property type="entry name" value="AB_hydrolase_1"/>
</dbReference>
<organism evidence="3 4">
    <name type="scientific">Actinoplanes flavus</name>
    <dbReference type="NCBI Taxonomy" id="2820290"/>
    <lineage>
        <taxon>Bacteria</taxon>
        <taxon>Bacillati</taxon>
        <taxon>Actinomycetota</taxon>
        <taxon>Actinomycetes</taxon>
        <taxon>Micromonosporales</taxon>
        <taxon>Micromonosporaceae</taxon>
        <taxon>Actinoplanes</taxon>
    </lineage>
</organism>
<dbReference type="PANTHER" id="PTHR43798:SF33">
    <property type="entry name" value="HYDROLASE, PUTATIVE (AFU_ORTHOLOGUE AFUA_2G14860)-RELATED"/>
    <property type="match status" value="1"/>
</dbReference>
<feature type="region of interest" description="Disordered" evidence="1">
    <location>
        <begin position="51"/>
        <end position="105"/>
    </location>
</feature>
<feature type="domain" description="AB hydrolase-1" evidence="2">
    <location>
        <begin position="10"/>
        <end position="296"/>
    </location>
</feature>
<dbReference type="SUPFAM" id="SSF53474">
    <property type="entry name" value="alpha/beta-Hydrolases"/>
    <property type="match status" value="1"/>
</dbReference>